<sequence length="360" mass="39953">MGTTLVFLAVIGGRFLLPLAIPRWPLPAIVACLVLDGVDQTVFQLFGHDPPGYQSYDKAMDVYYLAIAYLATLRHWTSLPAFRVARFLYFYRLVGVVAFELSHARALLLVFPNTFEYFFIAHEAVRARWRPTRFGLRWWITAAALIWVLVKLPQEWWIHVARLDVTDMVGDHPVGGLVVAAGAVSAASIGWRRYHARLRPPDHPTRFAADPLPAEVDTAEERLQWHWVHGALLSWTTVEKVVLVGLLAVVYAQTLPGVRSTPLQLFLGVGVVVVVNALLTLAAASRRRSIESSLMAFLARMLVNVVLVLAAELLLGVTGGDLDISATLFYLALISLVTTLHDAWRPVLALRQRDEAAAPA</sequence>
<dbReference type="Proteomes" id="UP001482520">
    <property type="component" value="Unassembled WGS sequence"/>
</dbReference>
<feature type="transmembrane region" description="Helical" evidence="1">
    <location>
        <begin position="265"/>
        <end position="285"/>
    </location>
</feature>
<feature type="transmembrane region" description="Helical" evidence="1">
    <location>
        <begin position="232"/>
        <end position="253"/>
    </location>
</feature>
<proteinExistence type="predicted"/>
<keyword evidence="1" id="KW-0812">Transmembrane</keyword>
<comment type="caution">
    <text evidence="2">The sequence shown here is derived from an EMBL/GenBank/DDBJ whole genome shotgun (WGS) entry which is preliminary data.</text>
</comment>
<gene>
    <name evidence="2" type="ORF">V6R90_16560</name>
</gene>
<keyword evidence="1" id="KW-0472">Membrane</keyword>
<evidence type="ECO:0000313" key="2">
    <source>
        <dbReference type="EMBL" id="MEQ7848894.1"/>
    </source>
</evidence>
<dbReference type="RefSeq" id="WP_349805309.1">
    <property type="nucleotide sequence ID" value="NZ_JBEGDP010000023.1"/>
</dbReference>
<name>A0ABV1P2C7_9ACTN</name>
<organism evidence="2 3">
    <name type="scientific">Nocardioides kribbensis</name>
    <dbReference type="NCBI Taxonomy" id="305517"/>
    <lineage>
        <taxon>Bacteria</taxon>
        <taxon>Bacillati</taxon>
        <taxon>Actinomycetota</taxon>
        <taxon>Actinomycetes</taxon>
        <taxon>Propionibacteriales</taxon>
        <taxon>Nocardioidaceae</taxon>
        <taxon>Nocardioides</taxon>
    </lineage>
</organism>
<feature type="transmembrane region" description="Helical" evidence="1">
    <location>
        <begin position="174"/>
        <end position="191"/>
    </location>
</feature>
<keyword evidence="1" id="KW-1133">Transmembrane helix</keyword>
<reference evidence="2 3" key="1">
    <citation type="submission" date="2024-02" db="EMBL/GenBank/DDBJ databases">
        <title>Full genome sequence of Nocardioides kribbensis.</title>
        <authorList>
            <person name="Poletto B.L."/>
            <person name="Silva G."/>
            <person name="Galante D."/>
            <person name="Campos K.R."/>
            <person name="Santos M.B.N."/>
            <person name="Sacchi C.T."/>
        </authorList>
    </citation>
    <scope>NUCLEOTIDE SEQUENCE [LARGE SCALE GENOMIC DNA]</scope>
    <source>
        <strain evidence="2 3">O4R</strain>
    </source>
</reference>
<keyword evidence="3" id="KW-1185">Reference proteome</keyword>
<feature type="transmembrane region" description="Helical" evidence="1">
    <location>
        <begin position="136"/>
        <end position="154"/>
    </location>
</feature>
<dbReference type="EMBL" id="JBEGDP010000023">
    <property type="protein sequence ID" value="MEQ7848894.1"/>
    <property type="molecule type" value="Genomic_DNA"/>
</dbReference>
<feature type="transmembrane region" description="Helical" evidence="1">
    <location>
        <begin position="59"/>
        <end position="77"/>
    </location>
</feature>
<evidence type="ECO:0000256" key="1">
    <source>
        <dbReference type="SAM" id="Phobius"/>
    </source>
</evidence>
<feature type="transmembrane region" description="Helical" evidence="1">
    <location>
        <begin position="324"/>
        <end position="344"/>
    </location>
</feature>
<feature type="transmembrane region" description="Helical" evidence="1">
    <location>
        <begin position="297"/>
        <end position="318"/>
    </location>
</feature>
<accession>A0ABV1P2C7</accession>
<evidence type="ECO:0000313" key="3">
    <source>
        <dbReference type="Proteomes" id="UP001482520"/>
    </source>
</evidence>
<protein>
    <submittedName>
        <fullName evidence="2">Uncharacterized protein</fullName>
    </submittedName>
</protein>